<dbReference type="GO" id="GO:0005524">
    <property type="term" value="F:ATP binding"/>
    <property type="evidence" value="ECO:0007669"/>
    <property type="project" value="UniProtKB-KW"/>
</dbReference>
<dbReference type="Proteomes" id="UP000554482">
    <property type="component" value="Unassembled WGS sequence"/>
</dbReference>
<keyword evidence="1" id="KW-0723">Serine/threonine-protein kinase</keyword>
<evidence type="ECO:0000313" key="7">
    <source>
        <dbReference type="Proteomes" id="UP000554482"/>
    </source>
</evidence>
<keyword evidence="2" id="KW-0808">Transferase</keyword>
<evidence type="ECO:0000256" key="1">
    <source>
        <dbReference type="ARBA" id="ARBA00022527"/>
    </source>
</evidence>
<name>A0A7J6WDB8_THATH</name>
<dbReference type="OrthoDB" id="4062651at2759"/>
<keyword evidence="5" id="KW-0067">ATP-binding</keyword>
<dbReference type="PANTHER" id="PTHR27002:SF1082">
    <property type="entry name" value="OS06G0693000 PROTEIN"/>
    <property type="match status" value="1"/>
</dbReference>
<evidence type="ECO:0000313" key="6">
    <source>
        <dbReference type="EMBL" id="KAF5195424.1"/>
    </source>
</evidence>
<protein>
    <submittedName>
        <fullName evidence="6">Cysteine-rich receptor-like protein kinase</fullName>
    </submittedName>
</protein>
<accession>A0A7J6WDB8</accession>
<keyword evidence="4 6" id="KW-0418">Kinase</keyword>
<keyword evidence="6" id="KW-0675">Receptor</keyword>
<proteinExistence type="predicted"/>
<organism evidence="6 7">
    <name type="scientific">Thalictrum thalictroides</name>
    <name type="common">Rue-anemone</name>
    <name type="synonym">Anemone thalictroides</name>
    <dbReference type="NCBI Taxonomy" id="46969"/>
    <lineage>
        <taxon>Eukaryota</taxon>
        <taxon>Viridiplantae</taxon>
        <taxon>Streptophyta</taxon>
        <taxon>Embryophyta</taxon>
        <taxon>Tracheophyta</taxon>
        <taxon>Spermatophyta</taxon>
        <taxon>Magnoliopsida</taxon>
        <taxon>Ranunculales</taxon>
        <taxon>Ranunculaceae</taxon>
        <taxon>Thalictroideae</taxon>
        <taxon>Thalictrum</taxon>
    </lineage>
</organism>
<dbReference type="PANTHER" id="PTHR27002">
    <property type="entry name" value="RECEPTOR-LIKE SERINE/THREONINE-PROTEIN KINASE SD1-8"/>
    <property type="match status" value="1"/>
</dbReference>
<dbReference type="EMBL" id="JABWDY010017334">
    <property type="protein sequence ID" value="KAF5195424.1"/>
    <property type="molecule type" value="Genomic_DNA"/>
</dbReference>
<dbReference type="AlphaFoldDB" id="A0A7J6WDB8"/>
<keyword evidence="3" id="KW-0547">Nucleotide-binding</keyword>
<evidence type="ECO:0000256" key="4">
    <source>
        <dbReference type="ARBA" id="ARBA00022777"/>
    </source>
</evidence>
<reference evidence="6 7" key="1">
    <citation type="submission" date="2020-06" db="EMBL/GenBank/DDBJ databases">
        <title>Transcriptomic and genomic resources for Thalictrum thalictroides and T. hernandezii: Facilitating candidate gene discovery in an emerging model plant lineage.</title>
        <authorList>
            <person name="Arias T."/>
            <person name="Riano-Pachon D.M."/>
            <person name="Di Stilio V.S."/>
        </authorList>
    </citation>
    <scope>NUCLEOTIDE SEQUENCE [LARGE SCALE GENOMIC DNA]</scope>
    <source>
        <strain evidence="7">cv. WT478/WT964</strain>
        <tissue evidence="6">Leaves</tissue>
    </source>
</reference>
<dbReference type="SUPFAM" id="SSF56112">
    <property type="entry name" value="Protein kinase-like (PK-like)"/>
    <property type="match status" value="1"/>
</dbReference>
<dbReference type="GO" id="GO:0005886">
    <property type="term" value="C:plasma membrane"/>
    <property type="evidence" value="ECO:0007669"/>
    <property type="project" value="TreeGrafter"/>
</dbReference>
<evidence type="ECO:0000256" key="2">
    <source>
        <dbReference type="ARBA" id="ARBA00022679"/>
    </source>
</evidence>
<gene>
    <name evidence="6" type="ORF">FRX31_014984</name>
</gene>
<dbReference type="GO" id="GO:0004674">
    <property type="term" value="F:protein serine/threonine kinase activity"/>
    <property type="evidence" value="ECO:0007669"/>
    <property type="project" value="UniProtKB-KW"/>
</dbReference>
<evidence type="ECO:0000256" key="5">
    <source>
        <dbReference type="ARBA" id="ARBA00022840"/>
    </source>
</evidence>
<keyword evidence="7" id="KW-1185">Reference proteome</keyword>
<dbReference type="Gene3D" id="1.10.510.10">
    <property type="entry name" value="Transferase(Phosphotransferase) domain 1"/>
    <property type="match status" value="1"/>
</dbReference>
<dbReference type="InterPro" id="IPR011009">
    <property type="entry name" value="Kinase-like_dom_sf"/>
</dbReference>
<sequence>MTVLAMLMPSTVRVYCGIQMCLLCSHSSMMKLVIVSTLEYHSLTLRSQRQLQALAALVQSRFWSCLAGRLPHLADGPGNNVLQVWQKWNENKVMEIMDPTLAESYNSQQLMRCIHIGLLCVQDHALDRPTMSAVVSMLGSEGTLSLPMQPAFTIERTQFSNILLNFNDAVSINFATITTPEGR</sequence>
<comment type="caution">
    <text evidence="6">The sequence shown here is derived from an EMBL/GenBank/DDBJ whole genome shotgun (WGS) entry which is preliminary data.</text>
</comment>
<evidence type="ECO:0000256" key="3">
    <source>
        <dbReference type="ARBA" id="ARBA00022741"/>
    </source>
</evidence>